<evidence type="ECO:0000313" key="3">
    <source>
        <dbReference type="Proteomes" id="UP001420932"/>
    </source>
</evidence>
<sequence>MEIHEILYKALAGLLTSRNREPKTSLTSRFAHPTPKSLKRVVAISPKSRIRPVDNALSLASQPLHRCRAAFAGAAAGRSPAPRSPAPRSPAPRSRAFAADPTLCAVRAAERPHCRRHWSLATARRPALRRRPRRPPSTPAAPPPSRWSDLRRCKPPRCRTATLAALPAGVADHLGASVTRCRPGPPLIAVPTAQPR</sequence>
<evidence type="ECO:0000256" key="1">
    <source>
        <dbReference type="SAM" id="MobiDB-lite"/>
    </source>
</evidence>
<comment type="caution">
    <text evidence="2">The sequence shown here is derived from an EMBL/GenBank/DDBJ whole genome shotgun (WGS) entry which is preliminary data.</text>
</comment>
<feature type="region of interest" description="Disordered" evidence="1">
    <location>
        <begin position="120"/>
        <end position="153"/>
    </location>
</feature>
<gene>
    <name evidence="2" type="ORF">Syun_006961</name>
</gene>
<keyword evidence="3" id="KW-1185">Reference proteome</keyword>
<dbReference type="EMBL" id="JBBNAF010000003">
    <property type="protein sequence ID" value="KAK9160620.1"/>
    <property type="molecule type" value="Genomic_DNA"/>
</dbReference>
<protein>
    <submittedName>
        <fullName evidence="2">Uncharacterized protein</fullName>
    </submittedName>
</protein>
<evidence type="ECO:0000313" key="2">
    <source>
        <dbReference type="EMBL" id="KAK9160620.1"/>
    </source>
</evidence>
<accession>A0AAP0L074</accession>
<feature type="compositionally biased region" description="Pro residues" evidence="1">
    <location>
        <begin position="135"/>
        <end position="145"/>
    </location>
</feature>
<name>A0AAP0L074_9MAGN</name>
<proteinExistence type="predicted"/>
<reference evidence="2 3" key="1">
    <citation type="submission" date="2024-01" db="EMBL/GenBank/DDBJ databases">
        <title>Genome assemblies of Stephania.</title>
        <authorList>
            <person name="Yang L."/>
        </authorList>
    </citation>
    <scope>NUCLEOTIDE SEQUENCE [LARGE SCALE GENOMIC DNA]</scope>
    <source>
        <strain evidence="2">YNDBR</strain>
        <tissue evidence="2">Leaf</tissue>
    </source>
</reference>
<dbReference type="AlphaFoldDB" id="A0AAP0L074"/>
<organism evidence="2 3">
    <name type="scientific">Stephania yunnanensis</name>
    <dbReference type="NCBI Taxonomy" id="152371"/>
    <lineage>
        <taxon>Eukaryota</taxon>
        <taxon>Viridiplantae</taxon>
        <taxon>Streptophyta</taxon>
        <taxon>Embryophyta</taxon>
        <taxon>Tracheophyta</taxon>
        <taxon>Spermatophyta</taxon>
        <taxon>Magnoliopsida</taxon>
        <taxon>Ranunculales</taxon>
        <taxon>Menispermaceae</taxon>
        <taxon>Menispermoideae</taxon>
        <taxon>Cissampelideae</taxon>
        <taxon>Stephania</taxon>
    </lineage>
</organism>
<feature type="region of interest" description="Disordered" evidence="1">
    <location>
        <begin position="73"/>
        <end position="96"/>
    </location>
</feature>
<dbReference type="Proteomes" id="UP001420932">
    <property type="component" value="Unassembled WGS sequence"/>
</dbReference>